<dbReference type="Proteomes" id="UP000268321">
    <property type="component" value="Unassembled WGS sequence"/>
</dbReference>
<keyword evidence="3" id="KW-1185">Reference proteome</keyword>
<accession>A0A4P9ZGY4</accession>
<evidence type="ECO:0000256" key="1">
    <source>
        <dbReference type="SAM" id="MobiDB-lite"/>
    </source>
</evidence>
<dbReference type="Gene3D" id="1.20.58.1070">
    <property type="match status" value="1"/>
</dbReference>
<protein>
    <submittedName>
        <fullName evidence="2">Uncharacterized protein</fullName>
    </submittedName>
</protein>
<proteinExistence type="predicted"/>
<evidence type="ECO:0000313" key="2">
    <source>
        <dbReference type="EMBL" id="RKP31531.1"/>
    </source>
</evidence>
<dbReference type="EMBL" id="ML004440">
    <property type="protein sequence ID" value="RKP31531.1"/>
    <property type="molecule type" value="Genomic_DNA"/>
</dbReference>
<gene>
    <name evidence="2" type="ORF">METBISCDRAFT_26477</name>
</gene>
<dbReference type="OrthoDB" id="428895at2759"/>
<evidence type="ECO:0000313" key="3">
    <source>
        <dbReference type="Proteomes" id="UP000268321"/>
    </source>
</evidence>
<dbReference type="GO" id="GO:0000387">
    <property type="term" value="P:spliceosomal snRNP assembly"/>
    <property type="evidence" value="ECO:0007669"/>
    <property type="project" value="InterPro"/>
</dbReference>
<name>A0A4P9ZGY4_9ASCO</name>
<feature type="region of interest" description="Disordered" evidence="1">
    <location>
        <begin position="164"/>
        <end position="187"/>
    </location>
</feature>
<sequence>MFKRAAEIFRSDPKRTRKQFTHGPLDKSFGQHRAFPPPDSPLPLWDYLADVRREAEIDRVCHFVPRVSERGGGEARVSTASFGLGAGGDSVGNAISNDTDPGACLIDSEYVRKILDRLMAAKSEFAECGLEISVDFDVTNTCEPEGYEGEGIEMEEMEEGIEGHDSEVSESQPLVPPESLSKPPSVTTSPFIIPPSAAKWREAVFSSPPPPQHLFQQSLDHPTVIKLIVYYTKWLLATMPPCVEQWIWATFVRLDNGLDHCEIAIVRDLGCKASKLRLKAVAAQHSYPAVYDVILAVVGDYYGQKDLLT</sequence>
<organism evidence="2 3">
    <name type="scientific">Metschnikowia bicuspidata</name>
    <dbReference type="NCBI Taxonomy" id="27322"/>
    <lineage>
        <taxon>Eukaryota</taxon>
        <taxon>Fungi</taxon>
        <taxon>Dikarya</taxon>
        <taxon>Ascomycota</taxon>
        <taxon>Saccharomycotina</taxon>
        <taxon>Pichiomycetes</taxon>
        <taxon>Metschnikowiaceae</taxon>
        <taxon>Metschnikowia</taxon>
    </lineage>
</organism>
<feature type="region of interest" description="Disordered" evidence="1">
    <location>
        <begin position="13"/>
        <end position="34"/>
    </location>
</feature>
<dbReference type="InterPro" id="IPR035426">
    <property type="entry name" value="Gemin2/Brr1"/>
</dbReference>
<dbReference type="AlphaFoldDB" id="A0A4P9ZGY4"/>
<reference evidence="3" key="1">
    <citation type="journal article" date="2018" name="Nat. Microbiol.">
        <title>Leveraging single-cell genomics to expand the fungal tree of life.</title>
        <authorList>
            <person name="Ahrendt S.R."/>
            <person name="Quandt C.A."/>
            <person name="Ciobanu D."/>
            <person name="Clum A."/>
            <person name="Salamov A."/>
            <person name="Andreopoulos B."/>
            <person name="Cheng J.F."/>
            <person name="Woyke T."/>
            <person name="Pelin A."/>
            <person name="Henrissat B."/>
            <person name="Reynolds N.K."/>
            <person name="Benny G.L."/>
            <person name="Smith M.E."/>
            <person name="James T.Y."/>
            <person name="Grigoriev I.V."/>
        </authorList>
    </citation>
    <scope>NUCLEOTIDE SEQUENCE [LARGE SCALE GENOMIC DNA]</scope>
    <source>
        <strain evidence="3">Baker2002</strain>
    </source>
</reference>
<dbReference type="Pfam" id="PF04938">
    <property type="entry name" value="SIP1"/>
    <property type="match status" value="1"/>
</dbReference>